<evidence type="ECO:0000313" key="2">
    <source>
        <dbReference type="EMBL" id="MCO6393963.1"/>
    </source>
</evidence>
<gene>
    <name evidence="2" type="ORF">JMN37_03030</name>
</gene>
<accession>A0AAW5HR56</accession>
<dbReference type="AlphaFoldDB" id="A0AAW5HR56"/>
<reference evidence="2 3" key="1">
    <citation type="submission" date="2021-01" db="EMBL/GenBank/DDBJ databases">
        <title>Identification and Characterization of Corynebacterium sp.</title>
        <authorList>
            <person name="Luo Q."/>
            <person name="Qu P."/>
            <person name="Chen Q."/>
        </authorList>
    </citation>
    <scope>NUCLEOTIDE SEQUENCE [LARGE SCALE GENOMIC DNA]</scope>
    <source>
        <strain evidence="2 3">MC-18</strain>
    </source>
</reference>
<evidence type="ECO:0000256" key="1">
    <source>
        <dbReference type="SAM" id="Phobius"/>
    </source>
</evidence>
<dbReference type="EMBL" id="JAEUWV010000002">
    <property type="protein sequence ID" value="MCO6393963.1"/>
    <property type="molecule type" value="Genomic_DNA"/>
</dbReference>
<organism evidence="2 3">
    <name type="scientific">Corynebacterium lipophilum</name>
    <dbReference type="NCBI Taxonomy" id="2804918"/>
    <lineage>
        <taxon>Bacteria</taxon>
        <taxon>Bacillati</taxon>
        <taxon>Actinomycetota</taxon>
        <taxon>Actinomycetes</taxon>
        <taxon>Mycobacteriales</taxon>
        <taxon>Corynebacteriaceae</taxon>
        <taxon>Corynebacterium</taxon>
    </lineage>
</organism>
<sequence length="142" mass="15349">MIRWKRRAQQLVLALYTCAMIGVLAMVAGPAINDWRIARDPGRGLATVTGVSKIRTAVEYQDDRGRTHSPATGLLYPTGLSEGQQVWVTYSRTDPDLVKVEGRGWTLSLIPALSVAVVATLVAAAAWKGVGRFVRGENEGEA</sequence>
<protein>
    <submittedName>
        <fullName evidence="2">DUF3592 domain-containing protein</fullName>
    </submittedName>
</protein>
<comment type="caution">
    <text evidence="2">The sequence shown here is derived from an EMBL/GenBank/DDBJ whole genome shotgun (WGS) entry which is preliminary data.</text>
</comment>
<keyword evidence="1" id="KW-0812">Transmembrane</keyword>
<dbReference type="Proteomes" id="UP001205920">
    <property type="component" value="Unassembled WGS sequence"/>
</dbReference>
<evidence type="ECO:0000313" key="3">
    <source>
        <dbReference type="Proteomes" id="UP001205920"/>
    </source>
</evidence>
<name>A0AAW5HR56_9CORY</name>
<keyword evidence="1" id="KW-0472">Membrane</keyword>
<keyword evidence="3" id="KW-1185">Reference proteome</keyword>
<keyword evidence="1" id="KW-1133">Transmembrane helix</keyword>
<proteinExistence type="predicted"/>
<feature type="transmembrane region" description="Helical" evidence="1">
    <location>
        <begin position="12"/>
        <end position="32"/>
    </location>
</feature>
<feature type="transmembrane region" description="Helical" evidence="1">
    <location>
        <begin position="105"/>
        <end position="127"/>
    </location>
</feature>